<comment type="subcellular location">
    <subcellularLocation>
        <location evidence="1">Cell membrane</location>
        <topology evidence="1">Multi-pass membrane protein</topology>
    </subcellularLocation>
</comment>
<feature type="transmembrane region" description="Helical" evidence="9">
    <location>
        <begin position="150"/>
        <end position="172"/>
    </location>
</feature>
<evidence type="ECO:0000313" key="11">
    <source>
        <dbReference type="Proteomes" id="UP000621266"/>
    </source>
</evidence>
<evidence type="ECO:0000256" key="6">
    <source>
        <dbReference type="ARBA" id="ARBA00022989"/>
    </source>
</evidence>
<feature type="transmembrane region" description="Helical" evidence="9">
    <location>
        <begin position="292"/>
        <end position="310"/>
    </location>
</feature>
<keyword evidence="11" id="KW-1185">Reference proteome</keyword>
<accession>A0ABQ7FLT3</accession>
<feature type="transmembrane region" description="Helical" evidence="9">
    <location>
        <begin position="375"/>
        <end position="395"/>
    </location>
</feature>
<dbReference type="EMBL" id="WHPN01000157">
    <property type="protein sequence ID" value="KAF4409899.1"/>
    <property type="molecule type" value="Genomic_DNA"/>
</dbReference>
<dbReference type="PROSITE" id="PS01303">
    <property type="entry name" value="BCCT"/>
    <property type="match status" value="1"/>
</dbReference>
<keyword evidence="3" id="KW-0813">Transport</keyword>
<dbReference type="PANTHER" id="PTHR30047:SF7">
    <property type="entry name" value="HIGH-AFFINITY CHOLINE TRANSPORT PROTEIN"/>
    <property type="match status" value="1"/>
</dbReference>
<feature type="compositionally biased region" description="Basic and acidic residues" evidence="8">
    <location>
        <begin position="738"/>
        <end position="752"/>
    </location>
</feature>
<dbReference type="InterPro" id="IPR018093">
    <property type="entry name" value="BCCT_CS"/>
</dbReference>
<feature type="transmembrane region" description="Helical" evidence="9">
    <location>
        <begin position="534"/>
        <end position="554"/>
    </location>
</feature>
<feature type="transmembrane region" description="Helical" evidence="9">
    <location>
        <begin position="322"/>
        <end position="342"/>
    </location>
</feature>
<feature type="transmembrane region" description="Helical" evidence="9">
    <location>
        <begin position="250"/>
        <end position="272"/>
    </location>
</feature>
<feature type="region of interest" description="Disordered" evidence="8">
    <location>
        <begin position="23"/>
        <end position="48"/>
    </location>
</feature>
<keyword evidence="7 9" id="KW-0472">Membrane</keyword>
<dbReference type="Proteomes" id="UP000621266">
    <property type="component" value="Unassembled WGS sequence"/>
</dbReference>
<feature type="transmembrane region" description="Helical" evidence="9">
    <location>
        <begin position="509"/>
        <end position="528"/>
    </location>
</feature>
<feature type="region of interest" description="Disordered" evidence="8">
    <location>
        <begin position="568"/>
        <end position="587"/>
    </location>
</feature>
<protein>
    <submittedName>
        <fullName evidence="10">Choline BCCT transporter BetT</fullName>
    </submittedName>
</protein>
<reference evidence="10 11" key="1">
    <citation type="submission" date="2019-10" db="EMBL/GenBank/DDBJ databases">
        <title>Streptomyces tenebrisbrunneis sp.nov., an endogenous actinomycete isolated from of Lycium ruthenicum.</title>
        <authorList>
            <person name="Ma L."/>
        </authorList>
    </citation>
    <scope>NUCLEOTIDE SEQUENCE [LARGE SCALE GENOMIC DNA]</scope>
    <source>
        <strain evidence="10 11">TRM 66187</strain>
    </source>
</reference>
<evidence type="ECO:0000256" key="7">
    <source>
        <dbReference type="ARBA" id="ARBA00023136"/>
    </source>
</evidence>
<evidence type="ECO:0000256" key="1">
    <source>
        <dbReference type="ARBA" id="ARBA00004651"/>
    </source>
</evidence>
<keyword evidence="6 9" id="KW-1133">Transmembrane helix</keyword>
<comment type="caution">
    <text evidence="10">The sequence shown here is derived from an EMBL/GenBank/DDBJ whole genome shotgun (WGS) entry which is preliminary data.</text>
</comment>
<feature type="transmembrane region" description="Helical" evidence="9">
    <location>
        <begin position="407"/>
        <end position="426"/>
    </location>
</feature>
<evidence type="ECO:0000313" key="10">
    <source>
        <dbReference type="EMBL" id="KAF4409899.1"/>
    </source>
</evidence>
<dbReference type="PANTHER" id="PTHR30047">
    <property type="entry name" value="HIGH-AFFINITY CHOLINE TRANSPORT PROTEIN-RELATED"/>
    <property type="match status" value="1"/>
</dbReference>
<comment type="similarity">
    <text evidence="2">Belongs to the BCCT transporter (TC 2.A.15) family.</text>
</comment>
<feature type="transmembrane region" description="Helical" evidence="9">
    <location>
        <begin position="73"/>
        <end position="91"/>
    </location>
</feature>
<dbReference type="NCBIfam" id="NF007399">
    <property type="entry name" value="PRK09928.1"/>
    <property type="match status" value="1"/>
</dbReference>
<feature type="transmembrane region" description="Helical" evidence="9">
    <location>
        <begin position="111"/>
        <end position="130"/>
    </location>
</feature>
<sequence>MYGRAHEDPRWPVRAHPAPTRTARCWTGRPARPTLPTTRHAPPGRARTGLRTAHRGAGFVSTDGESGTRLKPVVFFGSSVLILAISVWAIITPEGAESTIGVVVGWISSGFGWYYFLAATLYLLFVVYAAASRYGTIKLGPQHSTPDYGLFAWATMLFAAGIGIDLMFFSVAGPVSHYLAPPEGEAETVEAARQAVVWTLFHYGITGWGMYALMGMALGYFSFRYRLPLAIRSALYPIIGKRIHGRIGDAVDLAAVIGTVFGISVSLGIGVVQLNYGLTFLFGIPQGTAAQIGLIAVAVVLATASAVAGVDKGIRRLSELNVVLAVALMLYMLFVSSPIRLLNSLVLNIGDYVSRFPSMMLNTFAYDQPTEWLNAWTLFFWAWWIAWAPFVGLFLARISRGRTIREFVAATLVIPFLFTLVFLSVFGNSALALVRSGNAEFGETAATTPEQGFYELLAQYPGATFSAGLATFVGLLLYVTSADSGALVMSNLSSHLPTPLTDAPSWVRIFWASATGLLTLAMLLVGGVEALTNATIIMGLPFSFVMFLIIWGLYKALRIERMRQDASRTPLPSSLSGPAPHLGPATEGTWRQRLGRAMSFPSRRAAVRFLDQVCRPAFADVAEELGRQGVEASVVEGTDEEAGLPHTEIRIPMGGAEVFFYRLWPVEVPTPAFAMRTVTERDTYVRFEVHLTDGSQGYDVMGYSKEQLIDNILDQYERYLEFLRLHREATAGSSMPGHRPDTAEVHLPGKED</sequence>
<dbReference type="Pfam" id="PF02028">
    <property type="entry name" value="BCCT"/>
    <property type="match status" value="1"/>
</dbReference>
<keyword evidence="4" id="KW-1003">Cell membrane</keyword>
<evidence type="ECO:0000256" key="9">
    <source>
        <dbReference type="SAM" id="Phobius"/>
    </source>
</evidence>
<proteinExistence type="inferred from homology"/>
<name>A0ABQ7FLT3_9ACTN</name>
<organism evidence="10 11">
    <name type="scientific">Streptomyces lycii</name>
    <dbReference type="NCBI Taxonomy" id="2654337"/>
    <lineage>
        <taxon>Bacteria</taxon>
        <taxon>Bacillati</taxon>
        <taxon>Actinomycetota</taxon>
        <taxon>Actinomycetes</taxon>
        <taxon>Kitasatosporales</taxon>
        <taxon>Streptomycetaceae</taxon>
        <taxon>Streptomyces</taxon>
    </lineage>
</organism>
<dbReference type="InterPro" id="IPR000060">
    <property type="entry name" value="BCCT_transptr"/>
</dbReference>
<keyword evidence="5 9" id="KW-0812">Transmembrane</keyword>
<evidence type="ECO:0000256" key="8">
    <source>
        <dbReference type="SAM" id="MobiDB-lite"/>
    </source>
</evidence>
<evidence type="ECO:0000256" key="4">
    <source>
        <dbReference type="ARBA" id="ARBA00022475"/>
    </source>
</evidence>
<gene>
    <name evidence="10" type="primary">betT</name>
    <name evidence="10" type="ORF">GCU69_06770</name>
</gene>
<feature type="region of interest" description="Disordered" evidence="8">
    <location>
        <begin position="731"/>
        <end position="752"/>
    </location>
</feature>
<feature type="transmembrane region" description="Helical" evidence="9">
    <location>
        <begin position="465"/>
        <end position="488"/>
    </location>
</feature>
<dbReference type="NCBIfam" id="TIGR00842">
    <property type="entry name" value="bcct"/>
    <property type="match status" value="1"/>
</dbReference>
<evidence type="ECO:0000256" key="2">
    <source>
        <dbReference type="ARBA" id="ARBA00005658"/>
    </source>
</evidence>
<feature type="transmembrane region" description="Helical" evidence="9">
    <location>
        <begin position="200"/>
        <end position="223"/>
    </location>
</feature>
<evidence type="ECO:0000256" key="5">
    <source>
        <dbReference type="ARBA" id="ARBA00022692"/>
    </source>
</evidence>
<evidence type="ECO:0000256" key="3">
    <source>
        <dbReference type="ARBA" id="ARBA00022448"/>
    </source>
</evidence>